<dbReference type="EMBL" id="GEZM01016641">
    <property type="protein sequence ID" value="JAV91226.1"/>
    <property type="molecule type" value="Transcribed_RNA"/>
</dbReference>
<evidence type="ECO:0000313" key="4">
    <source>
        <dbReference type="Proteomes" id="UP000327044"/>
    </source>
</evidence>
<feature type="domain" description="CRAL-TRIO" evidence="1">
    <location>
        <begin position="184"/>
        <end position="257"/>
    </location>
</feature>
<dbReference type="GO" id="GO:1902936">
    <property type="term" value="F:phosphatidylinositol bisphosphate binding"/>
    <property type="evidence" value="ECO:0007669"/>
    <property type="project" value="TreeGrafter"/>
</dbReference>
<keyword evidence="4" id="KW-1185">Reference proteome</keyword>
<dbReference type="PANTHER" id="PTHR10174">
    <property type="entry name" value="ALPHA-TOCOPHEROL TRANSFER PROTEIN-RELATED"/>
    <property type="match status" value="1"/>
</dbReference>
<dbReference type="Pfam" id="PF00650">
    <property type="entry name" value="CRAL_TRIO"/>
    <property type="match status" value="1"/>
</dbReference>
<proteinExistence type="predicted"/>
<evidence type="ECO:0000259" key="1">
    <source>
        <dbReference type="PROSITE" id="PS50191"/>
    </source>
</evidence>
<dbReference type="PANTHER" id="PTHR10174:SF216">
    <property type="entry name" value="CRAL-TRIO DOMAIN-CONTAINING PROTEIN-RELATED"/>
    <property type="match status" value="1"/>
</dbReference>
<dbReference type="Gene3D" id="3.40.525.10">
    <property type="entry name" value="CRAL-TRIO lipid binding domain"/>
    <property type="match status" value="1"/>
</dbReference>
<evidence type="ECO:0000313" key="2">
    <source>
        <dbReference type="EMBL" id="JAV91226.1"/>
    </source>
</evidence>
<gene>
    <name evidence="3" type="ORF">PPYR_08729</name>
</gene>
<dbReference type="PROSITE" id="PS50191">
    <property type="entry name" value="CRAL_TRIO"/>
    <property type="match status" value="1"/>
</dbReference>
<reference evidence="3 4" key="2">
    <citation type="journal article" date="2018" name="Elife">
        <title>Firefly genomes illuminate parallel origins of bioluminescence in beetles.</title>
        <authorList>
            <person name="Fallon T.R."/>
            <person name="Lower S.E."/>
            <person name="Chang C.H."/>
            <person name="Bessho-Uehara M."/>
            <person name="Martin G.J."/>
            <person name="Bewick A.J."/>
            <person name="Behringer M."/>
            <person name="Debat H.J."/>
            <person name="Wong I."/>
            <person name="Day J.C."/>
            <person name="Suvorov A."/>
            <person name="Silva C.J."/>
            <person name="Stanger-Hall K.F."/>
            <person name="Hall D.W."/>
            <person name="Schmitz R.J."/>
            <person name="Nelson D.R."/>
            <person name="Lewis S.M."/>
            <person name="Shigenobu S."/>
            <person name="Bybee S.M."/>
            <person name="Larracuente A.M."/>
            <person name="Oba Y."/>
            <person name="Weng J.K."/>
        </authorList>
    </citation>
    <scope>NUCLEOTIDE SEQUENCE [LARGE SCALE GENOMIC DNA]</scope>
    <source>
        <strain evidence="3">1611_PpyrPB1</strain>
        <tissue evidence="3">Whole body</tissue>
    </source>
</reference>
<dbReference type="Gene3D" id="1.10.8.20">
    <property type="entry name" value="N-terminal domain of phosphatidylinositol transfer protein sec14p"/>
    <property type="match status" value="1"/>
</dbReference>
<dbReference type="Gene3D" id="1.20.5.1200">
    <property type="entry name" value="Alpha-tocopherol transfer"/>
    <property type="match status" value="1"/>
</dbReference>
<protein>
    <recommendedName>
        <fullName evidence="1">CRAL-TRIO domain-containing protein</fullName>
    </recommendedName>
</protein>
<dbReference type="SUPFAM" id="SSF52087">
    <property type="entry name" value="CRAL/TRIO domain"/>
    <property type="match status" value="1"/>
</dbReference>
<reference evidence="2" key="1">
    <citation type="journal article" date="2016" name="Sci. Rep.">
        <title>Molecular characterization of firefly nuptial gifts: a multi-omics approach sheds light on postcopulatory sexual selection.</title>
        <authorList>
            <person name="Al-Wathiqui N."/>
            <person name="Fallon T.R."/>
            <person name="South A."/>
            <person name="Weng J.K."/>
            <person name="Lewis S.M."/>
        </authorList>
    </citation>
    <scope>NUCLEOTIDE SEQUENCE</scope>
</reference>
<dbReference type="CDD" id="cd00170">
    <property type="entry name" value="SEC14"/>
    <property type="match status" value="1"/>
</dbReference>
<dbReference type="InterPro" id="IPR036865">
    <property type="entry name" value="CRAL-TRIO_dom_sf"/>
</dbReference>
<sequence length="309" mass="35777">MTRQLSKELKLIAVSELNEVPNRTKSDIEYLRKWMKKQPHLDIETDDQFLLSFLRCSKFSLERAKEKIDTFLTVRALVPEAFSERDPFLPEIQAILNAGVILPLPKPSEDHSCRIIMYTYGDNLDPDTMPLINIFKVSQMIMDILLMEDDHCVVGGMKNWSNCKNAPIKYLAQLTPLVAKETTSLLEHVYPFRVNNVCITNCPPFVDSALRIARRLFSKKTSERMTIASENSFKDLYDKIPQHLLPEEFGGSNGSIEELTATWKKKVEDYRQFFLHDHWRANMKNKPMKPKMISNVFGTEGSFRQLEID</sequence>
<dbReference type="InterPro" id="IPR011074">
    <property type="entry name" value="CRAL/TRIO_N_dom"/>
</dbReference>
<dbReference type="AlphaFoldDB" id="A0A1Y1N4F0"/>
<dbReference type="InParanoid" id="A0A1Y1N4F0"/>
<reference evidence="3" key="3">
    <citation type="submission" date="2019-08" db="EMBL/GenBank/DDBJ databases">
        <authorList>
            <consortium name="Photinus pyralis genome working group"/>
            <person name="Fallon T.R."/>
            <person name="Sander Lower S.E."/>
            <person name="Weng J.-K."/>
        </authorList>
    </citation>
    <scope>NUCLEOTIDE SEQUENCE</scope>
    <source>
        <strain evidence="3">1611_PpyrPB1</strain>
        <tissue evidence="3">Whole body</tissue>
    </source>
</reference>
<accession>A0A1Y1N4F0</accession>
<dbReference type="Proteomes" id="UP000327044">
    <property type="component" value="Unassembled WGS sequence"/>
</dbReference>
<evidence type="ECO:0000313" key="3">
    <source>
        <dbReference type="EMBL" id="KAB0797736.1"/>
    </source>
</evidence>
<dbReference type="EMBL" id="VVIM01000006">
    <property type="protein sequence ID" value="KAB0797736.1"/>
    <property type="molecule type" value="Genomic_DNA"/>
</dbReference>
<dbReference type="PRINTS" id="PR00180">
    <property type="entry name" value="CRETINALDHBP"/>
</dbReference>
<dbReference type="InterPro" id="IPR036273">
    <property type="entry name" value="CRAL/TRIO_N_dom_sf"/>
</dbReference>
<organism evidence="2">
    <name type="scientific">Photinus pyralis</name>
    <name type="common">Common eastern firefly</name>
    <name type="synonym">Lampyris pyralis</name>
    <dbReference type="NCBI Taxonomy" id="7054"/>
    <lineage>
        <taxon>Eukaryota</taxon>
        <taxon>Metazoa</taxon>
        <taxon>Ecdysozoa</taxon>
        <taxon>Arthropoda</taxon>
        <taxon>Hexapoda</taxon>
        <taxon>Insecta</taxon>
        <taxon>Pterygota</taxon>
        <taxon>Neoptera</taxon>
        <taxon>Endopterygota</taxon>
        <taxon>Coleoptera</taxon>
        <taxon>Polyphaga</taxon>
        <taxon>Elateriformia</taxon>
        <taxon>Elateroidea</taxon>
        <taxon>Lampyridae</taxon>
        <taxon>Lampyrinae</taxon>
        <taxon>Photinus</taxon>
    </lineage>
</organism>
<dbReference type="SMART" id="SM01100">
    <property type="entry name" value="CRAL_TRIO_N"/>
    <property type="match status" value="1"/>
</dbReference>
<dbReference type="InterPro" id="IPR001251">
    <property type="entry name" value="CRAL-TRIO_dom"/>
</dbReference>
<dbReference type="SUPFAM" id="SSF46938">
    <property type="entry name" value="CRAL/TRIO N-terminal domain"/>
    <property type="match status" value="1"/>
</dbReference>
<dbReference type="GO" id="GO:0016020">
    <property type="term" value="C:membrane"/>
    <property type="evidence" value="ECO:0007669"/>
    <property type="project" value="TreeGrafter"/>
</dbReference>
<name>A0A1Y1N4F0_PHOPY</name>
<dbReference type="OrthoDB" id="6682367at2759"/>